<reference evidence="2 3" key="1">
    <citation type="submission" date="2024-02" db="EMBL/GenBank/DDBJ databases">
        <authorList>
            <person name="Chen Y."/>
            <person name="Shah S."/>
            <person name="Dougan E. K."/>
            <person name="Thang M."/>
            <person name="Chan C."/>
        </authorList>
    </citation>
    <scope>NUCLEOTIDE SEQUENCE [LARGE SCALE GENOMIC DNA]</scope>
</reference>
<dbReference type="InterPro" id="IPR008979">
    <property type="entry name" value="Galactose-bd-like_sf"/>
</dbReference>
<keyword evidence="3" id="KW-1185">Reference proteome</keyword>
<comment type="caution">
    <text evidence="2">The sequence shown here is derived from an EMBL/GenBank/DDBJ whole genome shotgun (WGS) entry which is preliminary data.</text>
</comment>
<protein>
    <submittedName>
        <fullName evidence="2">Phthiocerol synthesis polyketide synthase type I PpsD</fullName>
    </submittedName>
</protein>
<evidence type="ECO:0000256" key="1">
    <source>
        <dbReference type="SAM" id="MobiDB-lite"/>
    </source>
</evidence>
<dbReference type="EMBL" id="CAXAMM010040474">
    <property type="protein sequence ID" value="CAK9093487.1"/>
    <property type="molecule type" value="Genomic_DNA"/>
</dbReference>
<dbReference type="SUPFAM" id="SSF49785">
    <property type="entry name" value="Galactose-binding domain-like"/>
    <property type="match status" value="1"/>
</dbReference>
<feature type="region of interest" description="Disordered" evidence="1">
    <location>
        <begin position="1"/>
        <end position="52"/>
    </location>
</feature>
<feature type="region of interest" description="Disordered" evidence="1">
    <location>
        <begin position="295"/>
        <end position="314"/>
    </location>
</feature>
<feature type="compositionally biased region" description="Polar residues" evidence="1">
    <location>
        <begin position="295"/>
        <end position="306"/>
    </location>
</feature>
<dbReference type="Proteomes" id="UP001642464">
    <property type="component" value="Unassembled WGS sequence"/>
</dbReference>
<evidence type="ECO:0000313" key="2">
    <source>
        <dbReference type="EMBL" id="CAK9093487.1"/>
    </source>
</evidence>
<evidence type="ECO:0000313" key="3">
    <source>
        <dbReference type="Proteomes" id="UP001642464"/>
    </source>
</evidence>
<dbReference type="Gene3D" id="2.60.120.260">
    <property type="entry name" value="Galactose-binding domain-like"/>
    <property type="match status" value="1"/>
</dbReference>
<name>A0ABP0R2Z3_9DINO</name>
<sequence>MPCGCLRGPRVQDEPSDGASSGAAAGSSVPPQQQMAAEAKAEPSGAPSGAKGLPYRLVRGKWENVRKLRITHASAEAPINLKQVEIYGCDGVNYALATNGGTAVLSSEMGDGETWGPAKFVIDGVREGCVCHSAHEENGWLEVILAKPTNVESFAIFNMPDDEHGHRMRIEGHGVELVSNSEEVIFKHTVSATVDIALFDQDQGCRQRWINEDAMPVRASVSLGKDPKDSKAKVFSVKPSGEILAELSIRLDATPAMLCEQISGLTNIESYRLRLILADTQVLRLTGQQEPLQSYLGQASNGNDNGNEIRNDDGEEDDLLANPALMELPFRLVRGASWENVKRLRISTPSAEAPVHLRQVEIYGCDGINYALASNGGVAVTSSEQGDGETWGPAKLVIDGLREGGVCHTAHEEGGFLEVFLPKAMDVESFAIFNMCDDEWDHRMRLEGHLVELLNESGLVLWSQTVSSEEDVGLFDQARSCRQRWINEDFLSFKAHLSLGLDPEIVGMVKAFAVRTGGRLLAACSLGLDLTVAALCEQIAGLTNIEAHRFRLMLADGRILRLSGGDVPLRSLLPEAKEGEAPPVEAVDNGNGNEV</sequence>
<feature type="compositionally biased region" description="Low complexity" evidence="1">
    <location>
        <begin position="18"/>
        <end position="28"/>
    </location>
</feature>
<accession>A0ABP0R2Z3</accession>
<organism evidence="2 3">
    <name type="scientific">Durusdinium trenchii</name>
    <dbReference type="NCBI Taxonomy" id="1381693"/>
    <lineage>
        <taxon>Eukaryota</taxon>
        <taxon>Sar</taxon>
        <taxon>Alveolata</taxon>
        <taxon>Dinophyceae</taxon>
        <taxon>Suessiales</taxon>
        <taxon>Symbiodiniaceae</taxon>
        <taxon>Durusdinium</taxon>
    </lineage>
</organism>
<gene>
    <name evidence="2" type="ORF">SCF082_LOCUS43982</name>
</gene>
<proteinExistence type="predicted"/>